<feature type="coiled-coil region" evidence="1">
    <location>
        <begin position="1558"/>
        <end position="1585"/>
    </location>
</feature>
<dbReference type="InterPro" id="IPR050865">
    <property type="entry name" value="BEACH_Domain"/>
</dbReference>
<evidence type="ECO:0000313" key="4">
    <source>
        <dbReference type="Proteomes" id="UP001148838"/>
    </source>
</evidence>
<evidence type="ECO:0008006" key="5">
    <source>
        <dbReference type="Google" id="ProtNLM"/>
    </source>
</evidence>
<gene>
    <name evidence="3" type="ORF">ANN_05169</name>
</gene>
<evidence type="ECO:0000256" key="1">
    <source>
        <dbReference type="SAM" id="Coils"/>
    </source>
</evidence>
<dbReference type="PANTHER" id="PTHR13743:SF123">
    <property type="entry name" value="PROTEIN FAN"/>
    <property type="match status" value="1"/>
</dbReference>
<evidence type="ECO:0000313" key="3">
    <source>
        <dbReference type="EMBL" id="KAJ4443497.1"/>
    </source>
</evidence>
<comment type="caution">
    <text evidence="3">The sequence shown here is derived from an EMBL/GenBank/DDBJ whole genome shotgun (WGS) entry which is preliminary data.</text>
</comment>
<accession>A0ABQ8TC80</accession>
<dbReference type="InterPro" id="IPR016024">
    <property type="entry name" value="ARM-type_fold"/>
</dbReference>
<feature type="region of interest" description="Disordered" evidence="2">
    <location>
        <begin position="175"/>
        <end position="198"/>
    </location>
</feature>
<reference evidence="3 4" key="1">
    <citation type="journal article" date="2022" name="Allergy">
        <title>Genome assembly and annotation of Periplaneta americana reveal a comprehensive cockroach allergen profile.</title>
        <authorList>
            <person name="Wang L."/>
            <person name="Xiong Q."/>
            <person name="Saelim N."/>
            <person name="Wang L."/>
            <person name="Nong W."/>
            <person name="Wan A.T."/>
            <person name="Shi M."/>
            <person name="Liu X."/>
            <person name="Cao Q."/>
            <person name="Hui J.H.L."/>
            <person name="Sookrung N."/>
            <person name="Leung T.F."/>
            <person name="Tungtrongchitr A."/>
            <person name="Tsui S.K.W."/>
        </authorList>
    </citation>
    <scope>NUCLEOTIDE SEQUENCE [LARGE SCALE GENOMIC DNA]</scope>
    <source>
        <strain evidence="3">PWHHKU_190912</strain>
    </source>
</reference>
<dbReference type="SUPFAM" id="SSF48371">
    <property type="entry name" value="ARM repeat"/>
    <property type="match status" value="1"/>
</dbReference>
<feature type="region of interest" description="Disordered" evidence="2">
    <location>
        <begin position="829"/>
        <end position="883"/>
    </location>
</feature>
<feature type="compositionally biased region" description="Basic and acidic residues" evidence="2">
    <location>
        <begin position="854"/>
        <end position="876"/>
    </location>
</feature>
<dbReference type="PANTHER" id="PTHR13743">
    <property type="entry name" value="BEIGE/BEACH-RELATED"/>
    <property type="match status" value="1"/>
</dbReference>
<feature type="region of interest" description="Disordered" evidence="2">
    <location>
        <begin position="1356"/>
        <end position="1386"/>
    </location>
</feature>
<dbReference type="EMBL" id="JAJSOF020000013">
    <property type="protein sequence ID" value="KAJ4443497.1"/>
    <property type="molecule type" value="Genomic_DNA"/>
</dbReference>
<keyword evidence="1" id="KW-0175">Coiled coil</keyword>
<sequence length="1646" mass="182076">MGNACYYSVEKLLSSSLVSKKLKLSGFRKSHKYYEMSSGILTSCPERPNESTHLQSLVHCIQRLVALCRDNQQNCVVLANSDLSSKLLKGFAAILSVSETKFGELQRIILELVILLARHNIRPKELAQYLNFFKSENPPLGPLLTALTSLVTCSHAQPNYILCFPAAAESFDPVANNRRSGSNSPTPDSPTGDNNAAGSLARTLRSQHIRAGIKSCWSRCALALPLNSDLGWSMWLQGFSLSLWLRLDHGGGSSVSSLPRAASFSTASDSSSDWGVISDTWTTKDNTYHGAVGGASLTKTPANETSLHIFSIGYETLMLEAWADTNVGTLTLKLTRPDSRACEMLSEATVEGVLCIGQWHHLAANVRDYMHARKTVIEVGLIVDGWQETKVLLPFNGLLVRKTRATCLLLGHSTSVVDAESLSGAWFLGSVMVFRSPVFTKDRAVYLVGLGPNYTNLTDCSDIDKLSPNFTSVFGPKTLYCGIDWDAVLDGKKGNLKELQDNLLLIYCAQNPNVVNVYPQVVTNPGGVVGSLFPGQPGFRVVTLDQRASQQLPLSLYPTLLVPLNPRRYQGLVAAASILGGTPVFLFLFARVVELKASQELQARALFLLLRLVQSDSELFSQFVSQDCHKLLLKVLQSSRCIAGHHMLKAVLDTCCDKPVLQYQPGPRRFHIAARSDAVIVNSFLLTTIVGSWRDWERAASKEKDCAFDEEGGGVLGTLFRTLHVLLRDDHPFREFNAAQLNRVRMVEALLLFCKERFLYEETLQLHMSVCCSLVELIRSLMGSPPEFSHIVAVTDFLVLLHRASATYITHVRNSFYFLLSPTPPSNPLNLSGTNSAPSTKPGPSPRPTLRGKPAGDNDAKSKSARKGTRDAKDMDFAQPVDPQKLNKALTNLQIKQNSLDGGNVDPPLTSENLQNMVERVSSLPVDSNRAADNDSGIAGSYRETSSDIAASMDVHRKTGNYTDSADKLLACAEQATFFSTSLDREVECGLGSEEEKEKFTTETGMKEPAVSPWCDTDLADDPQELLKDAEPHLAVGEGEKGLVVEGLLLLLRDTLLILPDNMAHQVLNHVVKAEFLLVMANHSDSRVRMAVVKVLSAYLHRSTDEEINKFLKLKGFHQLANQLNLFPASLELVEACVSLVTRCNVRLEEQTEVPTLSEMSFLQLNSFPPLLALLPRAVHDVSLAHNMIVFLRDMFAKVTESIRPMLDCGLLEVLSRTLVAVAHLAPQPTDMYGMSEQDILFGDIHVFLVTLSAHVLHTPGTHHMQQILNDMQLQLSYMEKLERNTCGPQARCVSALREAHCVLLEGQLDVIQDMITFLQQPTATKLLNTTSFLTAVLTTSYDAEQTLGANLEMRGFTNSGSNPGSPGFQNCKPGNGNSSINTVREVPRGEINERFKTVIVKSVDFLVNGEHSTSGCGVEHNYARRLLATLLQGLASVLEKRATGQRSAWSAVMWAARDLLRVQAAHLLVWMLSPVQPVKIRTFAVHTVRSEARCKELLSSILHTHAQTEQKFTVFLWDLLHRSAGHMSGTDLRACQDFSHLLQSWGLANLTPGDLWEDELKVLVADMEKQHQQYEKQNEGATHRFDILLFSSSCRILSCYFHSHFHFKMNEDHLKTCEALRSEETTVEKYWKARLLMASLPDARH</sequence>
<feature type="compositionally biased region" description="Polar residues" evidence="2">
    <location>
        <begin position="177"/>
        <end position="197"/>
    </location>
</feature>
<keyword evidence="4" id="KW-1185">Reference proteome</keyword>
<dbReference type="Proteomes" id="UP001148838">
    <property type="component" value="Unassembled WGS sequence"/>
</dbReference>
<evidence type="ECO:0000256" key="2">
    <source>
        <dbReference type="SAM" id="MobiDB-lite"/>
    </source>
</evidence>
<organism evidence="3 4">
    <name type="scientific">Periplaneta americana</name>
    <name type="common">American cockroach</name>
    <name type="synonym">Blatta americana</name>
    <dbReference type="NCBI Taxonomy" id="6978"/>
    <lineage>
        <taxon>Eukaryota</taxon>
        <taxon>Metazoa</taxon>
        <taxon>Ecdysozoa</taxon>
        <taxon>Arthropoda</taxon>
        <taxon>Hexapoda</taxon>
        <taxon>Insecta</taxon>
        <taxon>Pterygota</taxon>
        <taxon>Neoptera</taxon>
        <taxon>Polyneoptera</taxon>
        <taxon>Dictyoptera</taxon>
        <taxon>Blattodea</taxon>
        <taxon>Blattoidea</taxon>
        <taxon>Blattidae</taxon>
        <taxon>Blattinae</taxon>
        <taxon>Periplaneta</taxon>
    </lineage>
</organism>
<name>A0ABQ8TC80_PERAM</name>
<protein>
    <recommendedName>
        <fullName evidence="5">Lysosomal trafficking regulator</fullName>
    </recommendedName>
</protein>
<proteinExistence type="predicted"/>
<feature type="compositionally biased region" description="Polar residues" evidence="2">
    <location>
        <begin position="1357"/>
        <end position="1369"/>
    </location>
</feature>